<gene>
    <name evidence="3" type="ORF">Aam_126_045</name>
</gene>
<keyword evidence="4" id="KW-1185">Reference proteome</keyword>
<dbReference type="Pfam" id="PF13414">
    <property type="entry name" value="TPR_11"/>
    <property type="match status" value="1"/>
</dbReference>
<protein>
    <submittedName>
        <fullName evidence="3">Uncharacterized protein</fullName>
    </submittedName>
</protein>
<dbReference type="InterPro" id="IPR019734">
    <property type="entry name" value="TPR_rpt"/>
</dbReference>
<feature type="repeat" description="TPR" evidence="1">
    <location>
        <begin position="480"/>
        <end position="513"/>
    </location>
</feature>
<dbReference type="Gene3D" id="1.25.40.10">
    <property type="entry name" value="Tetratricopeptide repeat domain"/>
    <property type="match status" value="3"/>
</dbReference>
<evidence type="ECO:0000313" key="3">
    <source>
        <dbReference type="EMBL" id="GAN81916.1"/>
    </source>
</evidence>
<feature type="signal peptide" evidence="2">
    <location>
        <begin position="1"/>
        <end position="22"/>
    </location>
</feature>
<sequence>MRISLPFGRAAIAACILLSACAAGPGIGAPATVKTKPDPALGAFLAARYADTAGDPASAARYYALALQADPANRRLVRGGFLAGVLSGSQEAVHLAPLLPDNPLALLLRGNEAALNGDYATAKTYFQNLPDDQLAALIQPLLLAWTQFGQGNEQEAPKILQPSFNNSAFGAVYLLNAALIADAAGDTKSAAELYGAVSPASPNLRLAQILASWYARQGDRGQAEAVLAALVAAHPDLAIALPQLRQQMNAPVISTPAQGMAEAYLTLAASLSQPQAVFLRTVFLRFALELRPNLSAARLILANTQINGDDPSYTPTRVQIENALATLGPIQPSDPLYGPAAVQEASLHAMLGEPNQAVALLDRILTSYPHNAGLLAAAGDIRRTANQCNLALPYYQKAIAAVGDPPPANAWPLFFDRGICEDQMGNWAAAEPDIQKALSLSPNQPYVLNYLGYSWAKRGEKLDQAKAMLKKAVALDPNDGAVLDSLGFIELKRGNTKQALTVLIQAVQLSPDDAEVNAHLGDAFAQAGLTLQAVYQWDRALNLNPDPALKAELEAKINQTSAPAAP</sequence>
<dbReference type="Pfam" id="PF13432">
    <property type="entry name" value="TPR_16"/>
    <property type="match status" value="1"/>
</dbReference>
<dbReference type="SUPFAM" id="SSF48452">
    <property type="entry name" value="TPR-like"/>
    <property type="match status" value="3"/>
</dbReference>
<dbReference type="AlphaFoldDB" id="A0A0D6PKE3"/>
<feature type="repeat" description="TPR" evidence="1">
    <location>
        <begin position="514"/>
        <end position="547"/>
    </location>
</feature>
<dbReference type="PROSITE" id="PS50005">
    <property type="entry name" value="TPR"/>
    <property type="match status" value="2"/>
</dbReference>
<dbReference type="OrthoDB" id="9766710at2"/>
<keyword evidence="1" id="KW-0802">TPR repeat</keyword>
<dbReference type="PROSITE" id="PS51257">
    <property type="entry name" value="PROKAR_LIPOPROTEIN"/>
    <property type="match status" value="1"/>
</dbReference>
<dbReference type="Proteomes" id="UP000032668">
    <property type="component" value="Unassembled WGS sequence"/>
</dbReference>
<organism evidence="3 4">
    <name type="scientific">Acidocella aminolytica 101 = DSM 11237</name>
    <dbReference type="NCBI Taxonomy" id="1120923"/>
    <lineage>
        <taxon>Bacteria</taxon>
        <taxon>Pseudomonadati</taxon>
        <taxon>Pseudomonadota</taxon>
        <taxon>Alphaproteobacteria</taxon>
        <taxon>Acetobacterales</taxon>
        <taxon>Acidocellaceae</taxon>
        <taxon>Acidocella</taxon>
    </lineage>
</organism>
<proteinExistence type="predicted"/>
<evidence type="ECO:0000256" key="2">
    <source>
        <dbReference type="SAM" id="SignalP"/>
    </source>
</evidence>
<dbReference type="EMBL" id="BANC01000124">
    <property type="protein sequence ID" value="GAN81916.1"/>
    <property type="molecule type" value="Genomic_DNA"/>
</dbReference>
<dbReference type="SMART" id="SM00028">
    <property type="entry name" value="TPR"/>
    <property type="match status" value="9"/>
</dbReference>
<reference evidence="3 4" key="1">
    <citation type="submission" date="2012-11" db="EMBL/GenBank/DDBJ databases">
        <title>Whole genome sequence of Acidocella aminolytica 101 = DSM 11237.</title>
        <authorList>
            <person name="Azuma Y."/>
            <person name="Higashiura N."/>
            <person name="Hirakawa H."/>
            <person name="Matsushita K."/>
        </authorList>
    </citation>
    <scope>NUCLEOTIDE SEQUENCE [LARGE SCALE GENOMIC DNA]</scope>
    <source>
        <strain evidence="4">101 / DSM 11237</strain>
    </source>
</reference>
<feature type="chain" id="PRO_5010346637" evidence="2">
    <location>
        <begin position="23"/>
        <end position="566"/>
    </location>
</feature>
<comment type="caution">
    <text evidence="3">The sequence shown here is derived from an EMBL/GenBank/DDBJ whole genome shotgun (WGS) entry which is preliminary data.</text>
</comment>
<accession>A0A0D6PKE3</accession>
<dbReference type="RefSeq" id="WP_048880295.1">
    <property type="nucleotide sequence ID" value="NZ_BANC01000124.1"/>
</dbReference>
<dbReference type="PANTHER" id="PTHR12558:SF13">
    <property type="entry name" value="CELL DIVISION CYCLE PROTEIN 27 HOMOLOG"/>
    <property type="match status" value="1"/>
</dbReference>
<keyword evidence="2" id="KW-0732">Signal</keyword>
<dbReference type="STRING" id="1120923.SAMN02746095_02473"/>
<dbReference type="InterPro" id="IPR011990">
    <property type="entry name" value="TPR-like_helical_dom_sf"/>
</dbReference>
<evidence type="ECO:0000313" key="4">
    <source>
        <dbReference type="Proteomes" id="UP000032668"/>
    </source>
</evidence>
<evidence type="ECO:0000256" key="1">
    <source>
        <dbReference type="PROSITE-ProRule" id="PRU00339"/>
    </source>
</evidence>
<dbReference type="PANTHER" id="PTHR12558">
    <property type="entry name" value="CELL DIVISION CYCLE 16,23,27"/>
    <property type="match status" value="1"/>
</dbReference>
<name>A0A0D6PKE3_9PROT</name>